<organism evidence="1 2">
    <name type="scientific">Caligus rogercresseyi</name>
    <name type="common">Sea louse</name>
    <dbReference type="NCBI Taxonomy" id="217165"/>
    <lineage>
        <taxon>Eukaryota</taxon>
        <taxon>Metazoa</taxon>
        <taxon>Ecdysozoa</taxon>
        <taxon>Arthropoda</taxon>
        <taxon>Crustacea</taxon>
        <taxon>Multicrustacea</taxon>
        <taxon>Hexanauplia</taxon>
        <taxon>Copepoda</taxon>
        <taxon>Siphonostomatoida</taxon>
        <taxon>Caligidae</taxon>
        <taxon>Caligus</taxon>
    </lineage>
</organism>
<reference evidence="2" key="1">
    <citation type="submission" date="2021-01" db="EMBL/GenBank/DDBJ databases">
        <title>Caligus Genome Assembly.</title>
        <authorList>
            <person name="Gallardo-Escarate C."/>
        </authorList>
    </citation>
    <scope>NUCLEOTIDE SEQUENCE [LARGE SCALE GENOMIC DNA]</scope>
</reference>
<accession>A0A7T8KC46</accession>
<protein>
    <submittedName>
        <fullName evidence="1">Uncharacterized protein</fullName>
    </submittedName>
</protein>
<name>A0A7T8KC46_CALRO</name>
<dbReference type="EMBL" id="CP045892">
    <property type="protein sequence ID" value="QQP53188.1"/>
    <property type="molecule type" value="Genomic_DNA"/>
</dbReference>
<dbReference type="AlphaFoldDB" id="A0A7T8KC46"/>
<keyword evidence="2" id="KW-1185">Reference proteome</keyword>
<evidence type="ECO:0000313" key="2">
    <source>
        <dbReference type="Proteomes" id="UP000595437"/>
    </source>
</evidence>
<dbReference type="Proteomes" id="UP000595437">
    <property type="component" value="Chromosome 3"/>
</dbReference>
<dbReference type="OrthoDB" id="1926355at2759"/>
<evidence type="ECO:0000313" key="1">
    <source>
        <dbReference type="EMBL" id="QQP53188.1"/>
    </source>
</evidence>
<sequence length="56" mass="6408">MSVQQAKRQRIHDLLDAQINQVDIARIVGVDIRTVRRIQQAKNDGKGSTELLDLWP</sequence>
<proteinExistence type="predicted"/>
<gene>
    <name evidence="1" type="ORF">FKW44_005567</name>
</gene>